<accession>A0AAV6G6M7</accession>
<evidence type="ECO:0000313" key="2">
    <source>
        <dbReference type="EMBL" id="KAG5270783.1"/>
    </source>
</evidence>
<proteinExistence type="predicted"/>
<comment type="caution">
    <text evidence="2">The sequence shown here is derived from an EMBL/GenBank/DDBJ whole genome shotgun (WGS) entry which is preliminary data.</text>
</comment>
<sequence length="202" mass="22190">MLCLFTQSSLSFERGRGTLPDASGKTSLTLWNSTMSDAGRYFATLHINRKRTHVSGSAQYLVVTDPSGPAMRLYRGADDLGSPLFFCEVTGAGANWSDPYWQIKANGSVSTLDGMTAKRIGADGVFTRWSIIRLNSTLAVTCLCHQKNGTRVLFSSNEVDTRNGATACDWLVFLSPPCLLLFLLTMAAAILWTRRLRRLRAA</sequence>
<gene>
    <name evidence="2" type="ORF">AALO_G00172260</name>
</gene>
<keyword evidence="1" id="KW-1133">Transmembrane helix</keyword>
<name>A0AAV6G6M7_9TELE</name>
<protein>
    <submittedName>
        <fullName evidence="2">Uncharacterized protein</fullName>
    </submittedName>
</protein>
<dbReference type="Proteomes" id="UP000823561">
    <property type="component" value="Chromosome 13"/>
</dbReference>
<dbReference type="AlphaFoldDB" id="A0AAV6G6M7"/>
<evidence type="ECO:0000256" key="1">
    <source>
        <dbReference type="SAM" id="Phobius"/>
    </source>
</evidence>
<reference evidence="2" key="1">
    <citation type="submission" date="2020-10" db="EMBL/GenBank/DDBJ databases">
        <title>Chromosome-scale genome assembly of the Allis shad, Alosa alosa.</title>
        <authorList>
            <person name="Margot Z."/>
            <person name="Christophe K."/>
            <person name="Cabau C."/>
            <person name="Louis A."/>
            <person name="Berthelot C."/>
            <person name="Parey E."/>
            <person name="Roest Crollius H."/>
            <person name="Montfort J."/>
            <person name="Robinson-Rechavi M."/>
            <person name="Bucao C."/>
            <person name="Bouchez O."/>
            <person name="Gislard M."/>
            <person name="Lluch J."/>
            <person name="Milhes M."/>
            <person name="Lampietro C."/>
            <person name="Lopez Roques C."/>
            <person name="Donnadieu C."/>
            <person name="Braasch I."/>
            <person name="Desvignes T."/>
            <person name="Postlethwait J."/>
            <person name="Bobe J."/>
            <person name="Guiguen Y."/>
        </authorList>
    </citation>
    <scope>NUCLEOTIDE SEQUENCE</scope>
    <source>
        <strain evidence="2">M-15738</strain>
        <tissue evidence="2">Blood</tissue>
    </source>
</reference>
<keyword evidence="3" id="KW-1185">Reference proteome</keyword>
<dbReference type="EMBL" id="JADWDJ010000013">
    <property type="protein sequence ID" value="KAG5270783.1"/>
    <property type="molecule type" value="Genomic_DNA"/>
</dbReference>
<feature type="transmembrane region" description="Helical" evidence="1">
    <location>
        <begin position="170"/>
        <end position="192"/>
    </location>
</feature>
<organism evidence="2 3">
    <name type="scientific">Alosa alosa</name>
    <name type="common">allis shad</name>
    <dbReference type="NCBI Taxonomy" id="278164"/>
    <lineage>
        <taxon>Eukaryota</taxon>
        <taxon>Metazoa</taxon>
        <taxon>Chordata</taxon>
        <taxon>Craniata</taxon>
        <taxon>Vertebrata</taxon>
        <taxon>Euteleostomi</taxon>
        <taxon>Actinopterygii</taxon>
        <taxon>Neopterygii</taxon>
        <taxon>Teleostei</taxon>
        <taxon>Clupei</taxon>
        <taxon>Clupeiformes</taxon>
        <taxon>Clupeoidei</taxon>
        <taxon>Clupeidae</taxon>
        <taxon>Alosa</taxon>
    </lineage>
</organism>
<keyword evidence="1" id="KW-0472">Membrane</keyword>
<keyword evidence="1" id="KW-0812">Transmembrane</keyword>
<evidence type="ECO:0000313" key="3">
    <source>
        <dbReference type="Proteomes" id="UP000823561"/>
    </source>
</evidence>